<dbReference type="OrthoDB" id="9813426at2"/>
<dbReference type="RefSeq" id="WP_055334488.1">
    <property type="nucleotide sequence ID" value="NZ_CDNI01000003.1"/>
</dbReference>
<evidence type="ECO:0000313" key="9">
    <source>
        <dbReference type="EMBL" id="CEQ02781.1"/>
    </source>
</evidence>
<accession>A0A0C7QJT2</accession>
<evidence type="ECO:0000256" key="3">
    <source>
        <dbReference type="ARBA" id="ARBA00022475"/>
    </source>
</evidence>
<evidence type="ECO:0000256" key="2">
    <source>
        <dbReference type="ARBA" id="ARBA00010792"/>
    </source>
</evidence>
<evidence type="ECO:0000259" key="8">
    <source>
        <dbReference type="Pfam" id="PF09335"/>
    </source>
</evidence>
<evidence type="ECO:0000256" key="7">
    <source>
        <dbReference type="SAM" id="Phobius"/>
    </source>
</evidence>
<feature type="transmembrane region" description="Helical" evidence="7">
    <location>
        <begin position="166"/>
        <end position="191"/>
    </location>
</feature>
<feature type="domain" description="VTT" evidence="8">
    <location>
        <begin position="32"/>
        <end position="158"/>
    </location>
</feature>
<dbReference type="EMBL" id="CEKZ01000003">
    <property type="protein sequence ID" value="CEQ02781.1"/>
    <property type="molecule type" value="Genomic_DNA"/>
</dbReference>
<proteinExistence type="inferred from homology"/>
<comment type="similarity">
    <text evidence="2">Belongs to the DedA family.</text>
</comment>
<dbReference type="PANTHER" id="PTHR42709">
    <property type="entry name" value="ALKALINE PHOSPHATASE LIKE PROTEIN"/>
    <property type="match status" value="1"/>
</dbReference>
<keyword evidence="3" id="KW-1003">Cell membrane</keyword>
<evidence type="ECO:0000313" key="10">
    <source>
        <dbReference type="Proteomes" id="UP000049127"/>
    </source>
</evidence>
<evidence type="ECO:0000256" key="6">
    <source>
        <dbReference type="ARBA" id="ARBA00023136"/>
    </source>
</evidence>
<keyword evidence="4 7" id="KW-0812">Transmembrane</keyword>
<reference evidence="9 10" key="1">
    <citation type="submission" date="2015-01" db="EMBL/GenBank/DDBJ databases">
        <authorList>
            <person name="Aslett A.Martin."/>
            <person name="De Silva Nishadi"/>
        </authorList>
    </citation>
    <scope>NUCLEOTIDE SEQUENCE [LARGE SCALE GENOMIC DNA]</scope>
    <source>
        <strain evidence="9 10">R28058</strain>
    </source>
</reference>
<dbReference type="AlphaFoldDB" id="A0A0C7QJT2"/>
<gene>
    <name evidence="9" type="primary">dedA_1</name>
    <name evidence="9" type="ORF">R28058_05141</name>
</gene>
<feature type="transmembrane region" description="Helical" evidence="7">
    <location>
        <begin position="135"/>
        <end position="160"/>
    </location>
</feature>
<feature type="transmembrane region" description="Helical" evidence="7">
    <location>
        <begin position="12"/>
        <end position="30"/>
    </location>
</feature>
<keyword evidence="5 7" id="KW-1133">Transmembrane helix</keyword>
<dbReference type="PANTHER" id="PTHR42709:SF6">
    <property type="entry name" value="UNDECAPRENYL PHOSPHATE TRANSPORTER A"/>
    <property type="match status" value="1"/>
</dbReference>
<protein>
    <submittedName>
        <fullName evidence="9">DedA family protein</fullName>
    </submittedName>
</protein>
<dbReference type="Pfam" id="PF09335">
    <property type="entry name" value="VTT_dom"/>
    <property type="match status" value="1"/>
</dbReference>
<evidence type="ECO:0000256" key="5">
    <source>
        <dbReference type="ARBA" id="ARBA00022989"/>
    </source>
</evidence>
<sequence>MNLRIMIEYFIINYGLISIFIIVALEYSNIPLPSEVILPMVGILATKYNMNFVFVLIISILGGLVGCLLNYYIGIKFGKPLLDKIIKKFPTTKKSINESYRFITKYDKASVLIARIVPVARTIISIVAGVGKMNIFSFIIFSSIGIGIWNLTLIYLGYIIGDNLNLIGILIKKYSVVILIVILIVLITYFIKKFINFKKNLK</sequence>
<evidence type="ECO:0000256" key="1">
    <source>
        <dbReference type="ARBA" id="ARBA00004651"/>
    </source>
</evidence>
<dbReference type="InterPro" id="IPR051311">
    <property type="entry name" value="DedA_domain"/>
</dbReference>
<dbReference type="GO" id="GO:0005886">
    <property type="term" value="C:plasma membrane"/>
    <property type="evidence" value="ECO:0007669"/>
    <property type="project" value="UniProtKB-SubCell"/>
</dbReference>
<keyword evidence="6 7" id="KW-0472">Membrane</keyword>
<name>A0A0C7QJT2_PARSO</name>
<organism evidence="9 10">
    <name type="scientific">Paraclostridium sordellii</name>
    <name type="common">Clostridium sordellii</name>
    <dbReference type="NCBI Taxonomy" id="1505"/>
    <lineage>
        <taxon>Bacteria</taxon>
        <taxon>Bacillati</taxon>
        <taxon>Bacillota</taxon>
        <taxon>Clostridia</taxon>
        <taxon>Peptostreptococcales</taxon>
        <taxon>Peptostreptococcaceae</taxon>
        <taxon>Paraclostridium</taxon>
    </lineage>
</organism>
<evidence type="ECO:0000256" key="4">
    <source>
        <dbReference type="ARBA" id="ARBA00022692"/>
    </source>
</evidence>
<dbReference type="InterPro" id="IPR032816">
    <property type="entry name" value="VTT_dom"/>
</dbReference>
<comment type="subcellular location">
    <subcellularLocation>
        <location evidence="1">Cell membrane</location>
        <topology evidence="1">Multi-pass membrane protein</topology>
    </subcellularLocation>
</comment>
<feature type="transmembrane region" description="Helical" evidence="7">
    <location>
        <begin position="50"/>
        <end position="73"/>
    </location>
</feature>
<dbReference type="Proteomes" id="UP000049127">
    <property type="component" value="Unassembled WGS sequence"/>
</dbReference>